<reference evidence="1" key="1">
    <citation type="submission" date="2022-02" db="EMBL/GenBank/DDBJ databases">
        <title>Plant Genome Project.</title>
        <authorList>
            <person name="Zhang R.-G."/>
        </authorList>
    </citation>
    <scope>NUCLEOTIDE SEQUENCE</scope>
    <source>
        <strain evidence="1">AT1</strain>
    </source>
</reference>
<dbReference type="EMBL" id="CM046391">
    <property type="protein sequence ID" value="KAI8560131.1"/>
    <property type="molecule type" value="Genomic_DNA"/>
</dbReference>
<sequence>MDSLPEINLVLENLDHQSNSPQTSPSDSPRMLAGKILSDRTFCTLNPSPTGWESSSTPLNLVNESGWGTWEEKPTNTNTGTILVKFDQPDPAPNRFHHFRTLFASQFLPLAGRDTTHMGMLESIYYSLKFAPYLKQEENYLGPAPYCDFKRLAQTQKTLWLAEHYALAKERIEKLRNHILNFNAESLEVMPGHADKKLQRCFKRKHPKKEAQLQREAKALVLGFRPLMEKKLESDAKEDMRKMELQFLQFD</sequence>
<protein>
    <submittedName>
        <fullName evidence="1">Uncharacterized protein</fullName>
    </submittedName>
</protein>
<gene>
    <name evidence="1" type="ORF">RHMOL_Rhmol04G0232200</name>
</gene>
<comment type="caution">
    <text evidence="1">The sequence shown here is derived from an EMBL/GenBank/DDBJ whole genome shotgun (WGS) entry which is preliminary data.</text>
</comment>
<evidence type="ECO:0000313" key="2">
    <source>
        <dbReference type="Proteomes" id="UP001062846"/>
    </source>
</evidence>
<organism evidence="1 2">
    <name type="scientific">Rhododendron molle</name>
    <name type="common">Chinese azalea</name>
    <name type="synonym">Azalea mollis</name>
    <dbReference type="NCBI Taxonomy" id="49168"/>
    <lineage>
        <taxon>Eukaryota</taxon>
        <taxon>Viridiplantae</taxon>
        <taxon>Streptophyta</taxon>
        <taxon>Embryophyta</taxon>
        <taxon>Tracheophyta</taxon>
        <taxon>Spermatophyta</taxon>
        <taxon>Magnoliopsida</taxon>
        <taxon>eudicotyledons</taxon>
        <taxon>Gunneridae</taxon>
        <taxon>Pentapetalae</taxon>
        <taxon>asterids</taxon>
        <taxon>Ericales</taxon>
        <taxon>Ericaceae</taxon>
        <taxon>Ericoideae</taxon>
        <taxon>Rhodoreae</taxon>
        <taxon>Rhododendron</taxon>
    </lineage>
</organism>
<dbReference type="Proteomes" id="UP001062846">
    <property type="component" value="Chromosome 4"/>
</dbReference>
<evidence type="ECO:0000313" key="1">
    <source>
        <dbReference type="EMBL" id="KAI8560131.1"/>
    </source>
</evidence>
<accession>A0ACC0P4R2</accession>
<name>A0ACC0P4R2_RHOML</name>
<keyword evidence="2" id="KW-1185">Reference proteome</keyword>
<proteinExistence type="predicted"/>